<protein>
    <submittedName>
        <fullName evidence="3">Protein aurora borealis</fullName>
    </submittedName>
</protein>
<proteinExistence type="predicted"/>
<organism evidence="2 3">
    <name type="scientific">Syphacia muris</name>
    <dbReference type="NCBI Taxonomy" id="451379"/>
    <lineage>
        <taxon>Eukaryota</taxon>
        <taxon>Metazoa</taxon>
        <taxon>Ecdysozoa</taxon>
        <taxon>Nematoda</taxon>
        <taxon>Chromadorea</taxon>
        <taxon>Rhabditida</taxon>
        <taxon>Spirurina</taxon>
        <taxon>Oxyuridomorpha</taxon>
        <taxon>Oxyuroidea</taxon>
        <taxon>Oxyuridae</taxon>
        <taxon>Syphacia</taxon>
    </lineage>
</organism>
<dbReference type="Proteomes" id="UP000046393">
    <property type="component" value="Unplaced"/>
</dbReference>
<evidence type="ECO:0000313" key="2">
    <source>
        <dbReference type="Proteomes" id="UP000046393"/>
    </source>
</evidence>
<feature type="region of interest" description="Disordered" evidence="1">
    <location>
        <begin position="316"/>
        <end position="337"/>
    </location>
</feature>
<accession>A0A0N5ACA6</accession>
<sequence length="381" mass="42072">MKASTSEVVNEQLAHIAHQNSVSSPDIGSALNADVVIHSLPVTDPRVFGFKDLEEKMCMSSEGHDNTDLREDTIVTVEQSHHVQQNNCDALSMHLSAPQLYPDSARSNTFPVASSSRPGGYLRSSAFKPYSETSGKMRTPSRQIASIPSRENIGQLDDDSFELVASTSKWNPFIEAPFNNVFISVNEKLTEEESDDTDKALSYIIESDPFGAAPFDASLKQTDASGIESRQRKQINYSSGKFPLFLMSDVEGTVCTDETDVFKVNLANVPMQTASYKHLKTSDCNSYIGYNEEQRNEQLPKRRKDCYRIDWSSEDSSFESPVADDPEKLNIPSDNDPLRKTEVAVKDSDALPTISESSGVAPLLSSLSLPFNSKTTSVKFL</sequence>
<evidence type="ECO:0000313" key="3">
    <source>
        <dbReference type="WBParaSite" id="SMUV_0000178201-mRNA-1"/>
    </source>
</evidence>
<name>A0A0N5ACA6_9BILA</name>
<dbReference type="AlphaFoldDB" id="A0A0N5ACA6"/>
<reference evidence="3" key="1">
    <citation type="submission" date="2017-02" db="UniProtKB">
        <authorList>
            <consortium name="WormBaseParasite"/>
        </authorList>
    </citation>
    <scope>IDENTIFICATION</scope>
</reference>
<evidence type="ECO:0000256" key="1">
    <source>
        <dbReference type="SAM" id="MobiDB-lite"/>
    </source>
</evidence>
<keyword evidence="2" id="KW-1185">Reference proteome</keyword>
<dbReference type="WBParaSite" id="SMUV_0000178201-mRNA-1">
    <property type="protein sequence ID" value="SMUV_0000178201-mRNA-1"/>
    <property type="gene ID" value="SMUV_0000178201"/>
</dbReference>